<keyword evidence="1" id="KW-0732">Signal</keyword>
<name>A0A5C3LLJ5_9AGAR</name>
<evidence type="ECO:0000313" key="3">
    <source>
        <dbReference type="Proteomes" id="UP000308652"/>
    </source>
</evidence>
<evidence type="ECO:0008006" key="4">
    <source>
        <dbReference type="Google" id="ProtNLM"/>
    </source>
</evidence>
<dbReference type="EMBL" id="ML213649">
    <property type="protein sequence ID" value="TFK33397.1"/>
    <property type="molecule type" value="Genomic_DNA"/>
</dbReference>
<dbReference type="Proteomes" id="UP000308652">
    <property type="component" value="Unassembled WGS sequence"/>
</dbReference>
<evidence type="ECO:0000256" key="1">
    <source>
        <dbReference type="SAM" id="SignalP"/>
    </source>
</evidence>
<keyword evidence="3" id="KW-1185">Reference proteome</keyword>
<organism evidence="2 3">
    <name type="scientific">Crucibulum laeve</name>
    <dbReference type="NCBI Taxonomy" id="68775"/>
    <lineage>
        <taxon>Eukaryota</taxon>
        <taxon>Fungi</taxon>
        <taxon>Dikarya</taxon>
        <taxon>Basidiomycota</taxon>
        <taxon>Agaricomycotina</taxon>
        <taxon>Agaricomycetes</taxon>
        <taxon>Agaricomycetidae</taxon>
        <taxon>Agaricales</taxon>
        <taxon>Agaricineae</taxon>
        <taxon>Nidulariaceae</taxon>
        <taxon>Crucibulum</taxon>
    </lineage>
</organism>
<feature type="chain" id="PRO_5023048527" description="Secreted protein" evidence="1">
    <location>
        <begin position="21"/>
        <end position="109"/>
    </location>
</feature>
<proteinExistence type="predicted"/>
<sequence length="109" mass="12160">MVGSFALARVCLFSLKLCAGLESAVWRSLKLCFFLATLNISKPQTPDIAPADHEICRIAARARRRSSFEIRVEMQTHCRSEIGQTHTTPRAPMHSSLPFTPLSDFGGIW</sequence>
<dbReference type="AlphaFoldDB" id="A0A5C3LLJ5"/>
<gene>
    <name evidence="2" type="ORF">BDQ12DRAFT_691208</name>
</gene>
<evidence type="ECO:0000313" key="2">
    <source>
        <dbReference type="EMBL" id="TFK33397.1"/>
    </source>
</evidence>
<reference evidence="2 3" key="1">
    <citation type="journal article" date="2019" name="Nat. Ecol. Evol.">
        <title>Megaphylogeny resolves global patterns of mushroom evolution.</title>
        <authorList>
            <person name="Varga T."/>
            <person name="Krizsan K."/>
            <person name="Foldi C."/>
            <person name="Dima B."/>
            <person name="Sanchez-Garcia M."/>
            <person name="Sanchez-Ramirez S."/>
            <person name="Szollosi G.J."/>
            <person name="Szarkandi J.G."/>
            <person name="Papp V."/>
            <person name="Albert L."/>
            <person name="Andreopoulos W."/>
            <person name="Angelini C."/>
            <person name="Antonin V."/>
            <person name="Barry K.W."/>
            <person name="Bougher N.L."/>
            <person name="Buchanan P."/>
            <person name="Buyck B."/>
            <person name="Bense V."/>
            <person name="Catcheside P."/>
            <person name="Chovatia M."/>
            <person name="Cooper J."/>
            <person name="Damon W."/>
            <person name="Desjardin D."/>
            <person name="Finy P."/>
            <person name="Geml J."/>
            <person name="Haridas S."/>
            <person name="Hughes K."/>
            <person name="Justo A."/>
            <person name="Karasinski D."/>
            <person name="Kautmanova I."/>
            <person name="Kiss B."/>
            <person name="Kocsube S."/>
            <person name="Kotiranta H."/>
            <person name="LaButti K.M."/>
            <person name="Lechner B.E."/>
            <person name="Liimatainen K."/>
            <person name="Lipzen A."/>
            <person name="Lukacs Z."/>
            <person name="Mihaltcheva S."/>
            <person name="Morgado L.N."/>
            <person name="Niskanen T."/>
            <person name="Noordeloos M.E."/>
            <person name="Ohm R.A."/>
            <person name="Ortiz-Santana B."/>
            <person name="Ovrebo C."/>
            <person name="Racz N."/>
            <person name="Riley R."/>
            <person name="Savchenko A."/>
            <person name="Shiryaev A."/>
            <person name="Soop K."/>
            <person name="Spirin V."/>
            <person name="Szebenyi C."/>
            <person name="Tomsovsky M."/>
            <person name="Tulloss R.E."/>
            <person name="Uehling J."/>
            <person name="Grigoriev I.V."/>
            <person name="Vagvolgyi C."/>
            <person name="Papp T."/>
            <person name="Martin F.M."/>
            <person name="Miettinen O."/>
            <person name="Hibbett D.S."/>
            <person name="Nagy L.G."/>
        </authorList>
    </citation>
    <scope>NUCLEOTIDE SEQUENCE [LARGE SCALE GENOMIC DNA]</scope>
    <source>
        <strain evidence="2 3">CBS 166.37</strain>
    </source>
</reference>
<protein>
    <recommendedName>
        <fullName evidence="4">Secreted protein</fullName>
    </recommendedName>
</protein>
<feature type="signal peptide" evidence="1">
    <location>
        <begin position="1"/>
        <end position="20"/>
    </location>
</feature>
<accession>A0A5C3LLJ5</accession>